<organism evidence="1">
    <name type="scientific">marine sediment metagenome</name>
    <dbReference type="NCBI Taxonomy" id="412755"/>
    <lineage>
        <taxon>unclassified sequences</taxon>
        <taxon>metagenomes</taxon>
        <taxon>ecological metagenomes</taxon>
    </lineage>
</organism>
<sequence>MFSGFITAHKVKLSFDTPKERVVAGLSLRPATLSKFEEFYNVALKRNEALVDNTISRMEKIGSRVAVLIAGGFHTPGITKLLRDRNISYVVVTP</sequence>
<evidence type="ECO:0000313" key="1">
    <source>
        <dbReference type="EMBL" id="GAI55769.1"/>
    </source>
</evidence>
<accession>X1RJM9</accession>
<comment type="caution">
    <text evidence="1">The sequence shown here is derived from an EMBL/GenBank/DDBJ whole genome shotgun (WGS) entry which is preliminary data.</text>
</comment>
<name>X1RJM9_9ZZZZ</name>
<dbReference type="AlphaFoldDB" id="X1RJM9"/>
<protein>
    <submittedName>
        <fullName evidence="1">Uncharacterized protein</fullName>
    </submittedName>
</protein>
<feature type="non-terminal residue" evidence="1">
    <location>
        <position position="94"/>
    </location>
</feature>
<gene>
    <name evidence="1" type="ORF">S06H3_60247</name>
</gene>
<reference evidence="1" key="1">
    <citation type="journal article" date="2014" name="Front. Microbiol.">
        <title>High frequency of phylogenetically diverse reductive dehalogenase-homologous genes in deep subseafloor sedimentary metagenomes.</title>
        <authorList>
            <person name="Kawai M."/>
            <person name="Futagami T."/>
            <person name="Toyoda A."/>
            <person name="Takaki Y."/>
            <person name="Nishi S."/>
            <person name="Hori S."/>
            <person name="Arai W."/>
            <person name="Tsubouchi T."/>
            <person name="Morono Y."/>
            <person name="Uchiyama I."/>
            <person name="Ito T."/>
            <person name="Fujiyama A."/>
            <person name="Inagaki F."/>
            <person name="Takami H."/>
        </authorList>
    </citation>
    <scope>NUCLEOTIDE SEQUENCE</scope>
    <source>
        <strain evidence="1">Expedition CK06-06</strain>
    </source>
</reference>
<proteinExistence type="predicted"/>
<dbReference type="EMBL" id="BARV01039277">
    <property type="protein sequence ID" value="GAI55769.1"/>
    <property type="molecule type" value="Genomic_DNA"/>
</dbReference>